<feature type="region of interest" description="Disordered" evidence="2">
    <location>
        <begin position="24"/>
        <end position="94"/>
    </location>
</feature>
<evidence type="ECO:0000313" key="6">
    <source>
        <dbReference type="Proteomes" id="UP000238322"/>
    </source>
</evidence>
<evidence type="ECO:0000256" key="1">
    <source>
        <dbReference type="SAM" id="Coils"/>
    </source>
</evidence>
<feature type="region of interest" description="Disordered" evidence="2">
    <location>
        <begin position="135"/>
        <end position="157"/>
    </location>
</feature>
<feature type="compositionally biased region" description="Basic and acidic residues" evidence="2">
    <location>
        <begin position="348"/>
        <end position="362"/>
    </location>
</feature>
<dbReference type="Proteomes" id="UP000238322">
    <property type="component" value="Unassembled WGS sequence"/>
</dbReference>
<feature type="compositionally biased region" description="Polar residues" evidence="2">
    <location>
        <begin position="148"/>
        <end position="157"/>
    </location>
</feature>
<evidence type="ECO:0000256" key="2">
    <source>
        <dbReference type="SAM" id="MobiDB-lite"/>
    </source>
</evidence>
<sequence>MKLSPHLAVALALGMSATMVMPVAAQSQSGRRDRAETNSNQYDKAQQRGQQQNQRRDQSRDSEGHHEYEDDWRESHQQSSQDRTDRRASNQSQRRNLELDLEGWVNIATDYDHDGRYDTIETIYLYDLERARQQSQARSRQKHRDGQFANSQRSQQMLQVRGEIQSLERKQMMDSNQKNVVAKLKDDQQRIATVCLGPESKVKQLQLSEGDTIQAHGQRARIDGRPVLMAQKVKANGQTIQNQMNRQQQRLKRLKGEVVSTRKANFDGRDGQYLVARVNTDEQGTQQINLGPAKKLSELNISEGTEVRVLAREGRINSRPAMIAEVVRANNHSVDVRGATRRTLKPQLPEDQHDASSHDQSSDQKSVSQPQKSDEQDSAVTVTSDDDSSDSDR</sequence>
<protein>
    <recommendedName>
        <fullName evidence="4">Magnetosome protein MamS/MamX domain-containing protein</fullName>
    </recommendedName>
</protein>
<keyword evidence="3" id="KW-0732">Signal</keyword>
<feature type="compositionally biased region" description="Acidic residues" evidence="2">
    <location>
        <begin position="384"/>
        <end position="393"/>
    </location>
</feature>
<feature type="coiled-coil region" evidence="1">
    <location>
        <begin position="237"/>
        <end position="264"/>
    </location>
</feature>
<feature type="signal peptide" evidence="3">
    <location>
        <begin position="1"/>
        <end position="25"/>
    </location>
</feature>
<gene>
    <name evidence="5" type="ORF">C5Y83_07035</name>
</gene>
<dbReference type="EMBL" id="PUHY01000005">
    <property type="protein sequence ID" value="PQO37693.1"/>
    <property type="molecule type" value="Genomic_DNA"/>
</dbReference>
<dbReference type="OrthoDB" id="281039at2"/>
<evidence type="ECO:0000259" key="4">
    <source>
        <dbReference type="Pfam" id="PF26390"/>
    </source>
</evidence>
<feature type="chain" id="PRO_5015528668" description="Magnetosome protein MamS/MamX domain-containing protein" evidence="3">
    <location>
        <begin position="26"/>
        <end position="393"/>
    </location>
</feature>
<dbReference type="RefSeq" id="WP_105328942.1">
    <property type="nucleotide sequence ID" value="NZ_PUHY01000005.1"/>
</dbReference>
<dbReference type="InterPro" id="IPR058837">
    <property type="entry name" value="MamS_MamX_dom"/>
</dbReference>
<feature type="compositionally biased region" description="Basic and acidic residues" evidence="2">
    <location>
        <begin position="54"/>
        <end position="88"/>
    </location>
</feature>
<organism evidence="5 6">
    <name type="scientific">Blastopirellula marina</name>
    <dbReference type="NCBI Taxonomy" id="124"/>
    <lineage>
        <taxon>Bacteria</taxon>
        <taxon>Pseudomonadati</taxon>
        <taxon>Planctomycetota</taxon>
        <taxon>Planctomycetia</taxon>
        <taxon>Pirellulales</taxon>
        <taxon>Pirellulaceae</taxon>
        <taxon>Blastopirellula</taxon>
    </lineage>
</organism>
<dbReference type="Pfam" id="PF26390">
    <property type="entry name" value="MamS_MamX"/>
    <property type="match status" value="1"/>
</dbReference>
<accession>A0A2S8FZT6</accession>
<comment type="caution">
    <text evidence="5">The sequence shown here is derived from an EMBL/GenBank/DDBJ whole genome shotgun (WGS) entry which is preliminary data.</text>
</comment>
<evidence type="ECO:0000313" key="5">
    <source>
        <dbReference type="EMBL" id="PQO37693.1"/>
    </source>
</evidence>
<keyword evidence="1" id="KW-0175">Coiled coil</keyword>
<feature type="region of interest" description="Disordered" evidence="2">
    <location>
        <begin position="337"/>
        <end position="393"/>
    </location>
</feature>
<proteinExistence type="predicted"/>
<evidence type="ECO:0000256" key="3">
    <source>
        <dbReference type="SAM" id="SignalP"/>
    </source>
</evidence>
<reference evidence="5 6" key="1">
    <citation type="submission" date="2018-02" db="EMBL/GenBank/DDBJ databases">
        <title>Comparative genomes isolates from brazilian mangrove.</title>
        <authorList>
            <person name="Araujo J.E."/>
            <person name="Taketani R.G."/>
            <person name="Silva M.C.P."/>
            <person name="Loureco M.V."/>
            <person name="Andreote F.D."/>
        </authorList>
    </citation>
    <scope>NUCLEOTIDE SEQUENCE [LARGE SCALE GENOMIC DNA]</scope>
    <source>
        <strain evidence="5 6">Hex-1 MGV</strain>
    </source>
</reference>
<dbReference type="AlphaFoldDB" id="A0A2S8FZT6"/>
<name>A0A2S8FZT6_9BACT</name>
<feature type="domain" description="Magnetosome protein MamS/MamX" evidence="4">
    <location>
        <begin position="158"/>
        <end position="239"/>
    </location>
</feature>